<evidence type="ECO:0000256" key="1">
    <source>
        <dbReference type="ARBA" id="ARBA00004123"/>
    </source>
</evidence>
<keyword evidence="2" id="KW-0804">Transcription</keyword>
<proteinExistence type="predicted"/>
<dbReference type="GO" id="GO:0005634">
    <property type="term" value="C:nucleus"/>
    <property type="evidence" value="ECO:0007669"/>
    <property type="project" value="UniProtKB-SubCell"/>
</dbReference>
<dbReference type="Proteomes" id="UP000224634">
    <property type="component" value="Unassembled WGS sequence"/>
</dbReference>
<name>A0A2B7YRY3_POLH7</name>
<accession>A0A2B7YRY3</accession>
<keyword evidence="6" id="KW-1185">Reference proteome</keyword>
<dbReference type="PANTHER" id="PTHR15052">
    <property type="entry name" value="RNA POLYMERASE III TRANSCRIPTION INITIATION FACTOR COMPLEX SUBUNIT"/>
    <property type="match status" value="1"/>
</dbReference>
<protein>
    <recommendedName>
        <fullName evidence="7">Transcription factor TFIIIC complex subunit Tfc6</fullName>
    </recommendedName>
</protein>
<feature type="compositionally biased region" description="Acidic residues" evidence="4">
    <location>
        <begin position="47"/>
        <end position="64"/>
    </location>
</feature>
<dbReference type="InterPro" id="IPR015943">
    <property type="entry name" value="WD40/YVTN_repeat-like_dom_sf"/>
</dbReference>
<dbReference type="AlphaFoldDB" id="A0A2B7YRY3"/>
<dbReference type="STRING" id="1447883.A0A2B7YRY3"/>
<dbReference type="InterPro" id="IPR052416">
    <property type="entry name" value="GTF3C_component"/>
</dbReference>
<comment type="subcellular location">
    <subcellularLocation>
        <location evidence="1">Nucleus</location>
    </subcellularLocation>
</comment>
<evidence type="ECO:0000256" key="2">
    <source>
        <dbReference type="ARBA" id="ARBA00023163"/>
    </source>
</evidence>
<feature type="region of interest" description="Disordered" evidence="4">
    <location>
        <begin position="1"/>
        <end position="87"/>
    </location>
</feature>
<evidence type="ECO:0000313" key="6">
    <source>
        <dbReference type="Proteomes" id="UP000224634"/>
    </source>
</evidence>
<organism evidence="5 6">
    <name type="scientific">Polytolypa hystricis (strain UAMH7299)</name>
    <dbReference type="NCBI Taxonomy" id="1447883"/>
    <lineage>
        <taxon>Eukaryota</taxon>
        <taxon>Fungi</taxon>
        <taxon>Dikarya</taxon>
        <taxon>Ascomycota</taxon>
        <taxon>Pezizomycotina</taxon>
        <taxon>Eurotiomycetes</taxon>
        <taxon>Eurotiomycetidae</taxon>
        <taxon>Onygenales</taxon>
        <taxon>Onygenales incertae sedis</taxon>
        <taxon>Polytolypa</taxon>
    </lineage>
</organism>
<gene>
    <name evidence="5" type="ORF">AJ80_02620</name>
</gene>
<dbReference type="Gene3D" id="2.130.10.10">
    <property type="entry name" value="YVTN repeat-like/Quinoprotein amine dehydrogenase"/>
    <property type="match status" value="1"/>
</dbReference>
<dbReference type="InterPro" id="IPR036322">
    <property type="entry name" value="WD40_repeat_dom_sf"/>
</dbReference>
<sequence>MAPQARRSGRRHTRVSYTSDAFKQAGLEDELSGSERAQSPGVRDSQSSDEEYTGGADDVVEEVEAGAFEESGAESGGEEDLISALGTGIRPDKLERARRKAPGLAEIFDPNVTHSRGMFKPGSHGAKSTQLKLSFGASAQDLLPAVFIRDRWSKAVDLTFPSRQSLRRELDACFNDMGTAFAVEGDVLRKEASDAWDWYYDDDIGGKFRAKQQCIDLDKEAQRRYLPGKKSKKLTVLMGPASSQKAFQIGRGEFFDFGEAWSPGIREGKREQPKKKAKRSGKSGEPQETVHEEAGPNTCEGSSAQPQRNREGWILNMGNRVQCVSWAPNCTGSSQYLAVVVPISDSQKSKVESTGPASAAPAFSPSRPYPAAIQIWSFEASDNDSGLKRLDMLVKPRLRLAICTDVGDIKRMAWCPMKREERDDDENGEIINLGLLAGIWGDGTIKVIDVKINKKTEETQYVKLDSAAFEVRPPSSLCTCFCWLSPSDIAVGCANGYVGVWSLTASIQGEPQPLALPYLYVSVHDTYILSIVSSYPSHPHLLGTTGMDGQTRLFSLLDPESDIADAPRSRTGSAQLAYAPFMRSFVTADETDFIRLQPVRRFFSLISVAKSLSTVSAMTPGILCHPSLLVGNVGGTVTATNPLRRLYDAKEKHWQQDWFRHEWVPGKEDNDVDMDIDDDDSDAGNKAGVSKFYDGFKAETPRLFRNMVGDKRVVDGVLSTTIYEEGTATTALAWNPNKQCAGWACAGMGCGLLRVEDLAI</sequence>
<comment type="caution">
    <text evidence="5">The sequence shown here is derived from an EMBL/GenBank/DDBJ whole genome shotgun (WGS) entry which is preliminary data.</text>
</comment>
<dbReference type="GO" id="GO:0000127">
    <property type="term" value="C:transcription factor TFIIIC complex"/>
    <property type="evidence" value="ECO:0007669"/>
    <property type="project" value="TreeGrafter"/>
</dbReference>
<evidence type="ECO:0000313" key="5">
    <source>
        <dbReference type="EMBL" id="PGH23367.1"/>
    </source>
</evidence>
<dbReference type="GO" id="GO:0006383">
    <property type="term" value="P:transcription by RNA polymerase III"/>
    <property type="evidence" value="ECO:0007669"/>
    <property type="project" value="TreeGrafter"/>
</dbReference>
<feature type="compositionally biased region" description="Basic residues" evidence="4">
    <location>
        <begin position="272"/>
        <end position="281"/>
    </location>
</feature>
<keyword evidence="3" id="KW-0539">Nucleus</keyword>
<evidence type="ECO:0008006" key="7">
    <source>
        <dbReference type="Google" id="ProtNLM"/>
    </source>
</evidence>
<reference evidence="5 6" key="1">
    <citation type="submission" date="2017-10" db="EMBL/GenBank/DDBJ databases">
        <title>Comparative genomics in systemic dimorphic fungi from Ajellomycetaceae.</title>
        <authorList>
            <person name="Munoz J.F."/>
            <person name="Mcewen J.G."/>
            <person name="Clay O.K."/>
            <person name="Cuomo C.A."/>
        </authorList>
    </citation>
    <scope>NUCLEOTIDE SEQUENCE [LARGE SCALE GENOMIC DNA]</scope>
    <source>
        <strain evidence="5 6">UAMH7299</strain>
    </source>
</reference>
<dbReference type="OrthoDB" id="4703at2759"/>
<dbReference type="SUPFAM" id="SSF50978">
    <property type="entry name" value="WD40 repeat-like"/>
    <property type="match status" value="1"/>
</dbReference>
<dbReference type="PANTHER" id="PTHR15052:SF2">
    <property type="entry name" value="GENERAL TRANSCRIPTION FACTOR 3C POLYPEPTIDE 2"/>
    <property type="match status" value="1"/>
</dbReference>
<evidence type="ECO:0000256" key="3">
    <source>
        <dbReference type="ARBA" id="ARBA00023242"/>
    </source>
</evidence>
<feature type="region of interest" description="Disordered" evidence="4">
    <location>
        <begin position="264"/>
        <end position="306"/>
    </location>
</feature>
<evidence type="ECO:0000256" key="4">
    <source>
        <dbReference type="SAM" id="MobiDB-lite"/>
    </source>
</evidence>
<dbReference type="EMBL" id="PDNA01000025">
    <property type="protein sequence ID" value="PGH23367.1"/>
    <property type="molecule type" value="Genomic_DNA"/>
</dbReference>